<dbReference type="EMBL" id="AGZP01000027">
    <property type="protein sequence ID" value="EKN07520.1"/>
    <property type="molecule type" value="Genomic_DNA"/>
</dbReference>
<dbReference type="AlphaFoldDB" id="K5Z8Q5"/>
<gene>
    <name evidence="1" type="ORF">HMPREF1077_02632</name>
</gene>
<reference evidence="1 2" key="1">
    <citation type="submission" date="2012-02" db="EMBL/GenBank/DDBJ databases">
        <title>The Genome Sequence of Parabacteroides johnsonii CL02T12C29.</title>
        <authorList>
            <consortium name="The Broad Institute Genome Sequencing Platform"/>
            <person name="Earl A."/>
            <person name="Ward D."/>
            <person name="Feldgarden M."/>
            <person name="Gevers D."/>
            <person name="Zitomersky N.L."/>
            <person name="Coyne M.J."/>
            <person name="Comstock L.E."/>
            <person name="Young S.K."/>
            <person name="Zeng Q."/>
            <person name="Gargeya S."/>
            <person name="Fitzgerald M."/>
            <person name="Haas B."/>
            <person name="Abouelleil A."/>
            <person name="Alvarado L."/>
            <person name="Arachchi H.M."/>
            <person name="Berlin A."/>
            <person name="Chapman S.B."/>
            <person name="Gearin G."/>
            <person name="Goldberg J."/>
            <person name="Griggs A."/>
            <person name="Gujja S."/>
            <person name="Hansen M."/>
            <person name="Heiman D."/>
            <person name="Howarth C."/>
            <person name="Larimer J."/>
            <person name="Lui A."/>
            <person name="MacDonald P.J.P."/>
            <person name="McCowen C."/>
            <person name="Montmayeur A."/>
            <person name="Murphy C."/>
            <person name="Neiman D."/>
            <person name="Pearson M."/>
            <person name="Priest M."/>
            <person name="Roberts A."/>
            <person name="Saif S."/>
            <person name="Shea T."/>
            <person name="Sisk P."/>
            <person name="Stolte C."/>
            <person name="Sykes S."/>
            <person name="Wortman J."/>
            <person name="Nusbaum C."/>
            <person name="Birren B."/>
        </authorList>
    </citation>
    <scope>NUCLEOTIDE SEQUENCE [LARGE SCALE GENOMIC DNA]</scope>
    <source>
        <strain evidence="1 2">CL02T12C29</strain>
    </source>
</reference>
<dbReference type="eggNOG" id="ENOG503027A">
    <property type="taxonomic scope" value="Bacteria"/>
</dbReference>
<protein>
    <submittedName>
        <fullName evidence="1">Uncharacterized protein</fullName>
    </submittedName>
</protein>
<dbReference type="PATRIC" id="fig|999419.3.peg.2701"/>
<dbReference type="HOGENOM" id="CLU_1192881_0_0_10"/>
<dbReference type="Proteomes" id="UP000001218">
    <property type="component" value="Unassembled WGS sequence"/>
</dbReference>
<evidence type="ECO:0000313" key="1">
    <source>
        <dbReference type="EMBL" id="EKN07520.1"/>
    </source>
</evidence>
<sequence>MDRKDRKTLKGYFLKGKVPTEGEFAQLIDSVPNIAEDGHIVCTEEGWALHPHKQGKMRVTLHEAAGEPAVWTLALTPDKGLAITNEAGEMLLELKQDKQIALYASVEQGGRPGPEYREMKADKHWQDLVNITDLEEGSHVYSVIALYRDKDLGVCKLTRATAICLNSIEQWVESPRKHWWGWSGRIRFRWQEKDDKIWLQVRSTRKSYSGKIYCQVTEIFKK</sequence>
<name>K5Z8Q5_9BACT</name>
<evidence type="ECO:0000313" key="2">
    <source>
        <dbReference type="Proteomes" id="UP000001218"/>
    </source>
</evidence>
<organism evidence="1 2">
    <name type="scientific">Parabacteroides johnsonii CL02T12C29</name>
    <dbReference type="NCBI Taxonomy" id="999419"/>
    <lineage>
        <taxon>Bacteria</taxon>
        <taxon>Pseudomonadati</taxon>
        <taxon>Bacteroidota</taxon>
        <taxon>Bacteroidia</taxon>
        <taxon>Bacteroidales</taxon>
        <taxon>Tannerellaceae</taxon>
        <taxon>Parabacteroides</taxon>
    </lineage>
</organism>
<dbReference type="OrthoDB" id="1031347at2"/>
<accession>K5Z8Q5</accession>
<dbReference type="RefSeq" id="WP_008157384.1">
    <property type="nucleotide sequence ID" value="NZ_JH976467.1"/>
</dbReference>
<proteinExistence type="predicted"/>
<comment type="caution">
    <text evidence="1">The sequence shown here is derived from an EMBL/GenBank/DDBJ whole genome shotgun (WGS) entry which is preliminary data.</text>
</comment>